<dbReference type="AlphaFoldDB" id="A0A183P095"/>
<organism evidence="1 2">
    <name type="scientific">Schistosoma mattheei</name>
    <dbReference type="NCBI Taxonomy" id="31246"/>
    <lineage>
        <taxon>Eukaryota</taxon>
        <taxon>Metazoa</taxon>
        <taxon>Spiralia</taxon>
        <taxon>Lophotrochozoa</taxon>
        <taxon>Platyhelminthes</taxon>
        <taxon>Trematoda</taxon>
        <taxon>Digenea</taxon>
        <taxon>Strigeidida</taxon>
        <taxon>Schistosomatoidea</taxon>
        <taxon>Schistosomatidae</taxon>
        <taxon>Schistosoma</taxon>
    </lineage>
</organism>
<sequence length="146" mass="16425">MVGGSRQDTLDLEFVLFGTRPQGVPLIFRKLIVPDGIDPVSPNVAVRDVITKLSGPRLTSCRAKIFHPINQSTSRCTEQVVKRIWRNSNTSLPSEVCADDVVQKNDESSMVKPSSSENKTPSEYDNCLHNCNAMQYKMYFLLNDLY</sequence>
<reference evidence="1 2" key="1">
    <citation type="submission" date="2018-11" db="EMBL/GenBank/DDBJ databases">
        <authorList>
            <consortium name="Pathogen Informatics"/>
        </authorList>
    </citation>
    <scope>NUCLEOTIDE SEQUENCE [LARGE SCALE GENOMIC DNA]</scope>
    <source>
        <strain>Denwood</strain>
        <strain evidence="2">Zambia</strain>
    </source>
</reference>
<accession>A0A183P095</accession>
<proteinExistence type="predicted"/>
<keyword evidence="2" id="KW-1185">Reference proteome</keyword>
<dbReference type="Proteomes" id="UP000269396">
    <property type="component" value="Unassembled WGS sequence"/>
</dbReference>
<evidence type="ECO:0000313" key="2">
    <source>
        <dbReference type="Proteomes" id="UP000269396"/>
    </source>
</evidence>
<name>A0A183P095_9TREM</name>
<protein>
    <submittedName>
        <fullName evidence="1">Uncharacterized protein</fullName>
    </submittedName>
</protein>
<evidence type="ECO:0000313" key="1">
    <source>
        <dbReference type="EMBL" id="VDP41413.1"/>
    </source>
</evidence>
<gene>
    <name evidence="1" type="ORF">SMTD_LOCUS7781</name>
</gene>
<dbReference type="EMBL" id="UZAL01028463">
    <property type="protein sequence ID" value="VDP41413.1"/>
    <property type="molecule type" value="Genomic_DNA"/>
</dbReference>